<organism evidence="2 3">
    <name type="scientific">Symbiodinium pilosum</name>
    <name type="common">Dinoflagellate</name>
    <dbReference type="NCBI Taxonomy" id="2952"/>
    <lineage>
        <taxon>Eukaryota</taxon>
        <taxon>Sar</taxon>
        <taxon>Alveolata</taxon>
        <taxon>Dinophyceae</taxon>
        <taxon>Suessiales</taxon>
        <taxon>Symbiodiniaceae</taxon>
        <taxon>Symbiodinium</taxon>
    </lineage>
</organism>
<feature type="compositionally biased region" description="Low complexity" evidence="1">
    <location>
        <begin position="510"/>
        <end position="523"/>
    </location>
</feature>
<sequence>TAIKALRWLARHLQWQALQLCTQNNLVTSYSKQVETYDKREAVPLPLSLVLAWEQCICRSDTPLTTKLVLGAILVCARSSIRFGDAQRVRWGSLQLSAQGLRATAYASKTTKAGQPFFCTWHGLSGRGASTSWLLRWLAALASIPKAVFEVHADTVEPDYLFPHLDMRCMHLRGVPGSLTAPEASLLTLRSMKSTALASAAQLRLSRDDRLSQGHHRDSARLYSRNDTFASLHIQRSIALAVADGWRPQRSMARGGSAPVPEPPFAARIHACNADSSPVSPSTGPVVPPEDLAGERDKASDPEAEAVEEYALLRSSSESEALHVDLDTRTYVCSGPWGSMHVPAAESLQAYTLALPKLGSLAVCKLRAACGAHLGASLARVTLFSPAQVAGPRLYRSHFSSSNISFPVVDNVMDSSWDVDSSEGLTQLLSHMQVPETLQTALQQTGLASISDFAYAYTSPEDLSTFIAKQSQSLWDDLQVTDPEHCPAVARLRRALDLSKAVTRAKDSHPSTAPTSTATPPATNVWAEHAPPRLDADAVQRMQSTFKANYPGERLDNDCMPGIRLLSGLA</sequence>
<protein>
    <submittedName>
        <fullName evidence="2">Uncharacterized protein</fullName>
    </submittedName>
</protein>
<feature type="non-terminal residue" evidence="2">
    <location>
        <position position="1"/>
    </location>
</feature>
<keyword evidence="3" id="KW-1185">Reference proteome</keyword>
<feature type="region of interest" description="Disordered" evidence="1">
    <location>
        <begin position="503"/>
        <end position="525"/>
    </location>
</feature>
<gene>
    <name evidence="2" type="ORF">SPIL2461_LOCUS8584</name>
</gene>
<evidence type="ECO:0000256" key="1">
    <source>
        <dbReference type="SAM" id="MobiDB-lite"/>
    </source>
</evidence>
<dbReference type="EMBL" id="CAJNIZ010014238">
    <property type="protein sequence ID" value="CAE7359507.1"/>
    <property type="molecule type" value="Genomic_DNA"/>
</dbReference>
<dbReference type="OrthoDB" id="443990at2759"/>
<dbReference type="AlphaFoldDB" id="A0A812PQM4"/>
<dbReference type="Proteomes" id="UP000649617">
    <property type="component" value="Unassembled WGS sequence"/>
</dbReference>
<comment type="caution">
    <text evidence="2">The sequence shown here is derived from an EMBL/GenBank/DDBJ whole genome shotgun (WGS) entry which is preliminary data.</text>
</comment>
<feature type="compositionally biased region" description="Low complexity" evidence="1">
    <location>
        <begin position="276"/>
        <end position="285"/>
    </location>
</feature>
<evidence type="ECO:0000313" key="2">
    <source>
        <dbReference type="EMBL" id="CAE7359507.1"/>
    </source>
</evidence>
<proteinExistence type="predicted"/>
<reference evidence="2" key="1">
    <citation type="submission" date="2021-02" db="EMBL/GenBank/DDBJ databases">
        <authorList>
            <person name="Dougan E. K."/>
            <person name="Rhodes N."/>
            <person name="Thang M."/>
            <person name="Chan C."/>
        </authorList>
    </citation>
    <scope>NUCLEOTIDE SEQUENCE</scope>
</reference>
<accession>A0A812PQM4</accession>
<feature type="region of interest" description="Disordered" evidence="1">
    <location>
        <begin position="273"/>
        <end position="304"/>
    </location>
</feature>
<name>A0A812PQM4_SYMPI</name>
<evidence type="ECO:0000313" key="3">
    <source>
        <dbReference type="Proteomes" id="UP000649617"/>
    </source>
</evidence>